<organism evidence="3 4">
    <name type="scientific">Meloidogyne enterolobii</name>
    <name type="common">Root-knot nematode worm</name>
    <name type="synonym">Meloidogyne mayaguensis</name>
    <dbReference type="NCBI Taxonomy" id="390850"/>
    <lineage>
        <taxon>Eukaryota</taxon>
        <taxon>Metazoa</taxon>
        <taxon>Ecdysozoa</taxon>
        <taxon>Nematoda</taxon>
        <taxon>Chromadorea</taxon>
        <taxon>Rhabditida</taxon>
        <taxon>Tylenchina</taxon>
        <taxon>Tylenchomorpha</taxon>
        <taxon>Tylenchoidea</taxon>
        <taxon>Meloidogynidae</taxon>
        <taxon>Meloidogyninae</taxon>
        <taxon>Meloidogyne</taxon>
    </lineage>
</organism>
<evidence type="ECO:0000256" key="1">
    <source>
        <dbReference type="SAM" id="MobiDB-lite"/>
    </source>
</evidence>
<protein>
    <submittedName>
        <fullName evidence="3">Uncharacterized protein</fullName>
    </submittedName>
</protein>
<dbReference type="EMBL" id="CAJEWN010000287">
    <property type="protein sequence ID" value="CAD2176967.1"/>
    <property type="molecule type" value="Genomic_DNA"/>
</dbReference>
<sequence length="226" mass="25458">MAINIANKKALIEQLLPKVEFNITANGLTISAADRISTPRFVPFDHAGRCRECKGSEVELDFIVTKEGVTCYCTRIKSPTFIPFDTIYELPGHCFFKIKNKGRIFNIEHGSPPCATIPIIKNIEPLQNIVMSPILPPSPKKIKQETLCDESFENVLQEFFDNIGTTSTTTSEVETMKENKEAINQSEQEVKNREKRSTSDPPPLIEDIDNSPLSYRFKDAVNSQSF</sequence>
<name>A0A6V7WBN9_MELEN</name>
<feature type="compositionally biased region" description="Basic and acidic residues" evidence="1">
    <location>
        <begin position="188"/>
        <end position="198"/>
    </location>
</feature>
<gene>
    <name evidence="2" type="ORF">MENT_LOCUS28810</name>
    <name evidence="3" type="ORF">MENT_LOCUS36684</name>
</gene>
<evidence type="ECO:0000313" key="2">
    <source>
        <dbReference type="EMBL" id="CAD2176967.1"/>
    </source>
</evidence>
<evidence type="ECO:0000313" key="4">
    <source>
        <dbReference type="Proteomes" id="UP000580250"/>
    </source>
</evidence>
<dbReference type="Proteomes" id="UP000580250">
    <property type="component" value="Unassembled WGS sequence"/>
</dbReference>
<reference evidence="3 4" key="1">
    <citation type="submission" date="2020-08" db="EMBL/GenBank/DDBJ databases">
        <authorList>
            <person name="Koutsovoulos G."/>
            <person name="Danchin GJ E."/>
        </authorList>
    </citation>
    <scope>NUCLEOTIDE SEQUENCE [LARGE SCALE GENOMIC DNA]</scope>
</reference>
<accession>A0A6V7WBN9</accession>
<dbReference type="AlphaFoldDB" id="A0A6V7WBN9"/>
<comment type="caution">
    <text evidence="3">The sequence shown here is derived from an EMBL/GenBank/DDBJ whole genome shotgun (WGS) entry which is preliminary data.</text>
</comment>
<feature type="region of interest" description="Disordered" evidence="1">
    <location>
        <begin position="182"/>
        <end position="211"/>
    </location>
</feature>
<dbReference type="EMBL" id="CAJEWN010000498">
    <property type="protein sequence ID" value="CAD2184338.1"/>
    <property type="molecule type" value="Genomic_DNA"/>
</dbReference>
<evidence type="ECO:0000313" key="3">
    <source>
        <dbReference type="EMBL" id="CAD2184338.1"/>
    </source>
</evidence>
<proteinExistence type="predicted"/>